<dbReference type="OrthoDB" id="538223at2759"/>
<dbReference type="PANTHER" id="PTHR23284:SF2">
    <property type="entry name" value="SEC12-LIKE PROTEIN 1"/>
    <property type="match status" value="1"/>
</dbReference>
<keyword evidence="14" id="KW-1185">Reference proteome</keyword>
<evidence type="ECO:0000256" key="1">
    <source>
        <dbReference type="ARBA" id="ARBA00004389"/>
    </source>
</evidence>
<dbReference type="InterPro" id="IPR036322">
    <property type="entry name" value="WD40_repeat_dom_sf"/>
</dbReference>
<evidence type="ECO:0000256" key="5">
    <source>
        <dbReference type="ARBA" id="ARBA00022737"/>
    </source>
</evidence>
<keyword evidence="9 11" id="KW-0472">Membrane</keyword>
<evidence type="ECO:0000256" key="11">
    <source>
        <dbReference type="SAM" id="Phobius"/>
    </source>
</evidence>
<evidence type="ECO:0000256" key="8">
    <source>
        <dbReference type="ARBA" id="ARBA00022989"/>
    </source>
</evidence>
<gene>
    <name evidence="13" type="ORF">H5410_054953</name>
</gene>
<keyword evidence="7" id="KW-0653">Protein transport</keyword>
<keyword evidence="5" id="KW-0677">Repeat</keyword>
<dbReference type="InterPro" id="IPR015943">
    <property type="entry name" value="WD40/YVTN_repeat-like_dom_sf"/>
</dbReference>
<evidence type="ECO:0000256" key="2">
    <source>
        <dbReference type="ARBA" id="ARBA00022448"/>
    </source>
</evidence>
<dbReference type="SUPFAM" id="SSF50978">
    <property type="entry name" value="WD40 repeat-like"/>
    <property type="match status" value="1"/>
</dbReference>
<dbReference type="PROSITE" id="PS00678">
    <property type="entry name" value="WD_REPEATS_1"/>
    <property type="match status" value="1"/>
</dbReference>
<feature type="repeat" description="WD" evidence="10">
    <location>
        <begin position="159"/>
        <end position="190"/>
    </location>
</feature>
<comment type="subcellular location">
    <subcellularLocation>
        <location evidence="1">Endoplasmic reticulum membrane</location>
        <topology evidence="1">Single-pass membrane protein</topology>
    </subcellularLocation>
</comment>
<dbReference type="InterPro" id="IPR001680">
    <property type="entry name" value="WD40_rpt"/>
</dbReference>
<dbReference type="InterPro" id="IPR045260">
    <property type="entry name" value="Sec12-like"/>
</dbReference>
<dbReference type="PANTHER" id="PTHR23284">
    <property type="entry name" value="PROLACTIN REGULATORY ELEMENT BINDING PROTEIN"/>
    <property type="match status" value="1"/>
</dbReference>
<dbReference type="GO" id="GO:0006888">
    <property type="term" value="P:endoplasmic reticulum to Golgi vesicle-mediated transport"/>
    <property type="evidence" value="ECO:0007669"/>
    <property type="project" value="TreeGrafter"/>
</dbReference>
<feature type="transmembrane region" description="Helical" evidence="11">
    <location>
        <begin position="375"/>
        <end position="396"/>
    </location>
</feature>
<dbReference type="GO" id="GO:0015031">
    <property type="term" value="P:protein transport"/>
    <property type="evidence" value="ECO:0007669"/>
    <property type="project" value="UniProtKB-KW"/>
</dbReference>
<dbReference type="Pfam" id="PF10539">
    <property type="entry name" value="Dev_Cell_Death"/>
    <property type="match status" value="1"/>
</dbReference>
<proteinExistence type="predicted"/>
<reference evidence="13 14" key="1">
    <citation type="submission" date="2020-09" db="EMBL/GenBank/DDBJ databases">
        <title>De no assembly of potato wild relative species, Solanum commersonii.</title>
        <authorList>
            <person name="Cho K."/>
        </authorList>
    </citation>
    <scope>NUCLEOTIDE SEQUENCE [LARGE SCALE GENOMIC DNA]</scope>
    <source>
        <strain evidence="13">LZ3.2</strain>
        <tissue evidence="13">Leaf</tissue>
    </source>
</reference>
<dbReference type="PROSITE" id="PS50082">
    <property type="entry name" value="WD_REPEATS_2"/>
    <property type="match status" value="1"/>
</dbReference>
<organism evidence="13 14">
    <name type="scientific">Solanum commersonii</name>
    <name type="common">Commerson's wild potato</name>
    <name type="synonym">Commerson's nightshade</name>
    <dbReference type="NCBI Taxonomy" id="4109"/>
    <lineage>
        <taxon>Eukaryota</taxon>
        <taxon>Viridiplantae</taxon>
        <taxon>Streptophyta</taxon>
        <taxon>Embryophyta</taxon>
        <taxon>Tracheophyta</taxon>
        <taxon>Spermatophyta</taxon>
        <taxon>Magnoliopsida</taxon>
        <taxon>eudicotyledons</taxon>
        <taxon>Gunneridae</taxon>
        <taxon>Pentapetalae</taxon>
        <taxon>asterids</taxon>
        <taxon>lamiids</taxon>
        <taxon>Solanales</taxon>
        <taxon>Solanaceae</taxon>
        <taxon>Solanoideae</taxon>
        <taxon>Solaneae</taxon>
        <taxon>Solanum</taxon>
    </lineage>
</organism>
<dbReference type="GO" id="GO:0005085">
    <property type="term" value="F:guanyl-nucleotide exchange factor activity"/>
    <property type="evidence" value="ECO:0007669"/>
    <property type="project" value="InterPro"/>
</dbReference>
<comment type="caution">
    <text evidence="13">The sequence shown here is derived from an EMBL/GenBank/DDBJ whole genome shotgun (WGS) entry which is preliminary data.</text>
</comment>
<dbReference type="InterPro" id="IPR019775">
    <property type="entry name" value="WD40_repeat_CS"/>
</dbReference>
<dbReference type="GO" id="GO:0003400">
    <property type="term" value="P:regulation of COPII vesicle coating"/>
    <property type="evidence" value="ECO:0007669"/>
    <property type="project" value="TreeGrafter"/>
</dbReference>
<keyword evidence="4 11" id="KW-0812">Transmembrane</keyword>
<keyword evidence="6" id="KW-0256">Endoplasmic reticulum</keyword>
<evidence type="ECO:0000256" key="9">
    <source>
        <dbReference type="ARBA" id="ARBA00023136"/>
    </source>
</evidence>
<protein>
    <recommendedName>
        <fullName evidence="12">DCD domain-containing protein</fullName>
    </recommendedName>
</protein>
<evidence type="ECO:0000256" key="10">
    <source>
        <dbReference type="PROSITE-ProRule" id="PRU00221"/>
    </source>
</evidence>
<evidence type="ECO:0000256" key="7">
    <source>
        <dbReference type="ARBA" id="ARBA00022927"/>
    </source>
</evidence>
<sequence length="435" mass="48431">MDGADVSVEGKVTCASWIKRPENTHLVVIGKSTGTCSSLEIFSFNSENTSLSSSPKATYVFEEGGEPVRIAVHPSGDDFVCSTTTGCKLFELYGHEDNIKFVCKEFPIQDVGPQKCMAFSVDGSKLATGGVDGHFRLFEWPTVRIIVDEPKAHKSFRDIDFSLDSEFLASTSIDGAARIWNTRDGVPVTLSRNADENIELCRFSKDGTKPFLFTTVQRGNKALIAVWDISTWKKIGHKSLYNKPASIMTISLDGKYLALGSKDGDVCVIDVTKMEISSLHKRLHLGTNITSLEFCPSESVGLVAPHFSYVKNTEPGLLLFLFNYNNREIYDMYEAASSGKMNINPYGWTLHCSGRTEFLAQGFSYHFLSMGSNEWQIYVLLLGLFLASAILFYVFFENSDSFWNFPDPSTRPKIETLHVDATSEEQWSSFGPVDL</sequence>
<evidence type="ECO:0000313" key="13">
    <source>
        <dbReference type="EMBL" id="KAG5574819.1"/>
    </source>
</evidence>
<evidence type="ECO:0000256" key="4">
    <source>
        <dbReference type="ARBA" id="ARBA00022692"/>
    </source>
</evidence>
<dbReference type="PROSITE" id="PS51222">
    <property type="entry name" value="DCD"/>
    <property type="match status" value="1"/>
</dbReference>
<evidence type="ECO:0000313" key="14">
    <source>
        <dbReference type="Proteomes" id="UP000824120"/>
    </source>
</evidence>
<evidence type="ECO:0000256" key="6">
    <source>
        <dbReference type="ARBA" id="ARBA00022824"/>
    </source>
</evidence>
<dbReference type="GO" id="GO:0005789">
    <property type="term" value="C:endoplasmic reticulum membrane"/>
    <property type="evidence" value="ECO:0007669"/>
    <property type="project" value="UniProtKB-SubCell"/>
</dbReference>
<accession>A0A9J5WGA8</accession>
<dbReference type="EMBL" id="JACXVP010000011">
    <property type="protein sequence ID" value="KAG5574819.1"/>
    <property type="molecule type" value="Genomic_DNA"/>
</dbReference>
<keyword evidence="2" id="KW-0813">Transport</keyword>
<evidence type="ECO:0000256" key="3">
    <source>
        <dbReference type="ARBA" id="ARBA00022574"/>
    </source>
</evidence>
<keyword evidence="3 10" id="KW-0853">WD repeat</keyword>
<feature type="domain" description="DCD" evidence="12">
    <location>
        <begin position="277"/>
        <end position="423"/>
    </location>
</feature>
<evidence type="ECO:0000259" key="12">
    <source>
        <dbReference type="PROSITE" id="PS51222"/>
    </source>
</evidence>
<dbReference type="Proteomes" id="UP000824120">
    <property type="component" value="Chromosome 11"/>
</dbReference>
<keyword evidence="8 11" id="KW-1133">Transmembrane helix</keyword>
<dbReference type="SMART" id="SM00767">
    <property type="entry name" value="DCD"/>
    <property type="match status" value="1"/>
</dbReference>
<dbReference type="InterPro" id="IPR013989">
    <property type="entry name" value="Dev_and_cell_death_domain"/>
</dbReference>
<dbReference type="Pfam" id="PF00400">
    <property type="entry name" value="WD40"/>
    <property type="match status" value="2"/>
</dbReference>
<dbReference type="SMART" id="SM00320">
    <property type="entry name" value="WD40"/>
    <property type="match status" value="3"/>
</dbReference>
<dbReference type="Gene3D" id="2.130.10.10">
    <property type="entry name" value="YVTN repeat-like/Quinoprotein amine dehydrogenase"/>
    <property type="match status" value="1"/>
</dbReference>
<dbReference type="AlphaFoldDB" id="A0A9J5WGA8"/>
<name>A0A9J5WGA8_SOLCO</name>